<reference evidence="2 3" key="1">
    <citation type="journal article" date="2018" name="Mol. Biol. Evol.">
        <title>Broad Genomic Sampling Reveals a Smut Pathogenic Ancestry of the Fungal Clade Ustilaginomycotina.</title>
        <authorList>
            <person name="Kijpornyongpan T."/>
            <person name="Mondo S.J."/>
            <person name="Barry K."/>
            <person name="Sandor L."/>
            <person name="Lee J."/>
            <person name="Lipzen A."/>
            <person name="Pangilinan J."/>
            <person name="LaButti K."/>
            <person name="Hainaut M."/>
            <person name="Henrissat B."/>
            <person name="Grigoriev I.V."/>
            <person name="Spatafora J.W."/>
            <person name="Aime M.C."/>
        </authorList>
    </citation>
    <scope>NUCLEOTIDE SEQUENCE [LARGE SCALE GENOMIC DNA]</scope>
    <source>
        <strain evidence="2 3">MCA 3882</strain>
    </source>
</reference>
<sequence length="227" mass="23760">MDATSFGAFGVFSSNQTGNVIILLSRVIGVHQRYAPGGACAGPALLTTGLSLAVFLVMAFLSGRLGQHFGHLHRASLAISTLVQAILLLLVAVLIQHSVFSPGDVNDSDVTHQYAELDAAPVALLAASAGLQVSQARCSGFQEIPTAMLTSPMVDLLIHPQLFGRLLPRGDKKLHSRNVRAAYLSTFVLGIALGAAVHRFAGTSIVTFIAFALRIVVAVSLSILPPG</sequence>
<proteinExistence type="predicted"/>
<accession>A0A316VFT5</accession>
<dbReference type="InterPro" id="IPR010699">
    <property type="entry name" value="DUF1275"/>
</dbReference>
<evidence type="ECO:0000256" key="1">
    <source>
        <dbReference type="SAM" id="Phobius"/>
    </source>
</evidence>
<feature type="transmembrane region" description="Helical" evidence="1">
    <location>
        <begin position="40"/>
        <end position="63"/>
    </location>
</feature>
<evidence type="ECO:0008006" key="4">
    <source>
        <dbReference type="Google" id="ProtNLM"/>
    </source>
</evidence>
<feature type="transmembrane region" description="Helical" evidence="1">
    <location>
        <begin position="6"/>
        <end position="28"/>
    </location>
</feature>
<dbReference type="Pfam" id="PF06912">
    <property type="entry name" value="DUF1275"/>
    <property type="match status" value="1"/>
</dbReference>
<dbReference type="InParanoid" id="A0A316VFT5"/>
<keyword evidence="1" id="KW-0472">Membrane</keyword>
<evidence type="ECO:0000313" key="2">
    <source>
        <dbReference type="EMBL" id="PWN36479.1"/>
    </source>
</evidence>
<dbReference type="PANTHER" id="PTHR37488:SF2">
    <property type="entry name" value="DUF1275 DOMAIN-CONTAINING PROTEIN"/>
    <property type="match status" value="1"/>
</dbReference>
<dbReference type="STRING" id="1280837.A0A316VFT5"/>
<dbReference type="PANTHER" id="PTHR37488">
    <property type="entry name" value="DUF1275 DOMAIN-CONTAINING PROTEIN"/>
    <property type="match status" value="1"/>
</dbReference>
<feature type="transmembrane region" description="Helical" evidence="1">
    <location>
        <begin position="204"/>
        <end position="224"/>
    </location>
</feature>
<protein>
    <recommendedName>
        <fullName evidence="4">DUF1275 domain protein</fullName>
    </recommendedName>
</protein>
<dbReference type="EMBL" id="KZ819602">
    <property type="protein sequence ID" value="PWN36479.1"/>
    <property type="molecule type" value="Genomic_DNA"/>
</dbReference>
<organism evidence="2 3">
    <name type="scientific">Meira miltonrushii</name>
    <dbReference type="NCBI Taxonomy" id="1280837"/>
    <lineage>
        <taxon>Eukaryota</taxon>
        <taxon>Fungi</taxon>
        <taxon>Dikarya</taxon>
        <taxon>Basidiomycota</taxon>
        <taxon>Ustilaginomycotina</taxon>
        <taxon>Exobasidiomycetes</taxon>
        <taxon>Exobasidiales</taxon>
        <taxon>Brachybasidiaceae</taxon>
        <taxon>Meira</taxon>
    </lineage>
</organism>
<gene>
    <name evidence="2" type="ORF">FA14DRAFT_175792</name>
</gene>
<feature type="transmembrane region" description="Helical" evidence="1">
    <location>
        <begin position="75"/>
        <end position="95"/>
    </location>
</feature>
<dbReference type="Proteomes" id="UP000245771">
    <property type="component" value="Unassembled WGS sequence"/>
</dbReference>
<keyword evidence="3" id="KW-1185">Reference proteome</keyword>
<dbReference type="OrthoDB" id="5288586at2759"/>
<evidence type="ECO:0000313" key="3">
    <source>
        <dbReference type="Proteomes" id="UP000245771"/>
    </source>
</evidence>
<keyword evidence="1" id="KW-1133">Transmembrane helix</keyword>
<dbReference type="AlphaFoldDB" id="A0A316VFT5"/>
<feature type="transmembrane region" description="Helical" evidence="1">
    <location>
        <begin position="181"/>
        <end position="198"/>
    </location>
</feature>
<dbReference type="GeneID" id="37022386"/>
<dbReference type="RefSeq" id="XP_025356781.1">
    <property type="nucleotide sequence ID" value="XM_025500605.1"/>
</dbReference>
<keyword evidence="1" id="KW-0812">Transmembrane</keyword>
<name>A0A316VFT5_9BASI</name>